<dbReference type="CDD" id="cd04640">
    <property type="entry name" value="CBS_pair_proteobact"/>
    <property type="match status" value="1"/>
</dbReference>
<proteinExistence type="predicted"/>
<accession>A0A3B0YE55</accession>
<dbReference type="SUPFAM" id="SSF54631">
    <property type="entry name" value="CBS-domain pair"/>
    <property type="match status" value="1"/>
</dbReference>
<dbReference type="EMBL" id="UOFM01000117">
    <property type="protein sequence ID" value="VAW75040.1"/>
    <property type="molecule type" value="Genomic_DNA"/>
</dbReference>
<dbReference type="AlphaFoldDB" id="A0A3B0YE55"/>
<dbReference type="Gene3D" id="3.10.580.10">
    <property type="entry name" value="CBS-domain"/>
    <property type="match status" value="1"/>
</dbReference>
<protein>
    <submittedName>
        <fullName evidence="2">CBS domain protein</fullName>
    </submittedName>
</protein>
<organism evidence="2">
    <name type="scientific">hydrothermal vent metagenome</name>
    <dbReference type="NCBI Taxonomy" id="652676"/>
    <lineage>
        <taxon>unclassified sequences</taxon>
        <taxon>metagenomes</taxon>
        <taxon>ecological metagenomes</taxon>
    </lineage>
</organism>
<feature type="domain" description="CBS" evidence="1">
    <location>
        <begin position="9"/>
        <end position="71"/>
    </location>
</feature>
<sequence>MDSPALLAMTDFRQQIPVTIEPDMSIEWALQRMKTAGVRLLFVVNPGKPLLGLITSTDIQGEKPVQFRQQLNLRHEEIMVRDIMTPHGELEATDMADVERATVGDIVSLLEKVGRRHALVLDQDPHTGAPAIRGIFSASRIEKQLDRIIETINIAQTFAEVESVLNN</sequence>
<dbReference type="InterPro" id="IPR000644">
    <property type="entry name" value="CBS_dom"/>
</dbReference>
<name>A0A3B0YE55_9ZZZZ</name>
<gene>
    <name evidence="2" type="ORF">MNBD_GAMMA14-2355</name>
</gene>
<reference evidence="2" key="1">
    <citation type="submission" date="2018-06" db="EMBL/GenBank/DDBJ databases">
        <authorList>
            <person name="Zhirakovskaya E."/>
        </authorList>
    </citation>
    <scope>NUCLEOTIDE SEQUENCE</scope>
</reference>
<dbReference type="InterPro" id="IPR046342">
    <property type="entry name" value="CBS_dom_sf"/>
</dbReference>
<evidence type="ECO:0000313" key="2">
    <source>
        <dbReference type="EMBL" id="VAW75040.1"/>
    </source>
</evidence>
<dbReference type="Pfam" id="PF00571">
    <property type="entry name" value="CBS"/>
    <property type="match status" value="1"/>
</dbReference>
<evidence type="ECO:0000259" key="1">
    <source>
        <dbReference type="PROSITE" id="PS51371"/>
    </source>
</evidence>
<dbReference type="PROSITE" id="PS51371">
    <property type="entry name" value="CBS"/>
    <property type="match status" value="1"/>
</dbReference>